<feature type="domain" description="Histidine kinase/HSP90-like ATPase" evidence="2">
    <location>
        <begin position="17"/>
        <end position="134"/>
    </location>
</feature>
<proteinExistence type="predicted"/>
<gene>
    <name evidence="3" type="primary">btrW</name>
    <name evidence="3" type="ORF">AWB80_00567</name>
</gene>
<name>A0A157ZEF2_9BURK</name>
<keyword evidence="3" id="KW-0808">Transferase</keyword>
<keyword evidence="1" id="KW-0723">Serine/threonine-protein kinase</keyword>
<dbReference type="InterPro" id="IPR036890">
    <property type="entry name" value="HATPase_C_sf"/>
</dbReference>
<evidence type="ECO:0000313" key="4">
    <source>
        <dbReference type="Proteomes" id="UP000054911"/>
    </source>
</evidence>
<dbReference type="EC" id="2.7.11.1" evidence="3"/>
<dbReference type="EMBL" id="FCOE02000002">
    <property type="protein sequence ID" value="SAK43257.1"/>
    <property type="molecule type" value="Genomic_DNA"/>
</dbReference>
<dbReference type="Proteomes" id="UP000054911">
    <property type="component" value="Unassembled WGS sequence"/>
</dbReference>
<keyword evidence="4" id="KW-1185">Reference proteome</keyword>
<keyword evidence="3" id="KW-0418">Kinase</keyword>
<dbReference type="GO" id="GO:0004674">
    <property type="term" value="F:protein serine/threonine kinase activity"/>
    <property type="evidence" value="ECO:0007669"/>
    <property type="project" value="UniProtKB-KW"/>
</dbReference>
<dbReference type="OrthoDB" id="327549at2"/>
<reference evidence="3" key="1">
    <citation type="submission" date="2016-01" db="EMBL/GenBank/DDBJ databases">
        <authorList>
            <person name="Peeters C."/>
        </authorList>
    </citation>
    <scope>NUCLEOTIDE SEQUENCE [LARGE SCALE GENOMIC DNA]</scope>
    <source>
        <strain evidence="3">LMG 29323</strain>
    </source>
</reference>
<dbReference type="PANTHER" id="PTHR35526">
    <property type="entry name" value="ANTI-SIGMA-F FACTOR RSBW-RELATED"/>
    <property type="match status" value="1"/>
</dbReference>
<dbReference type="STRING" id="1777141.AWB80_00567"/>
<dbReference type="RefSeq" id="WP_061173139.1">
    <property type="nucleotide sequence ID" value="NZ_FCOE02000002.1"/>
</dbReference>
<dbReference type="AlphaFoldDB" id="A0A157ZEF2"/>
<dbReference type="CDD" id="cd16936">
    <property type="entry name" value="HATPase_RsbW-like"/>
    <property type="match status" value="1"/>
</dbReference>
<evidence type="ECO:0000256" key="1">
    <source>
        <dbReference type="ARBA" id="ARBA00022527"/>
    </source>
</evidence>
<evidence type="ECO:0000259" key="2">
    <source>
        <dbReference type="Pfam" id="PF13581"/>
    </source>
</evidence>
<dbReference type="InterPro" id="IPR003594">
    <property type="entry name" value="HATPase_dom"/>
</dbReference>
<dbReference type="InterPro" id="IPR050267">
    <property type="entry name" value="Anti-sigma-factor_SerPK"/>
</dbReference>
<comment type="caution">
    <text evidence="3">The sequence shown here is derived from an EMBL/GenBank/DDBJ whole genome shotgun (WGS) entry which is preliminary data.</text>
</comment>
<protein>
    <submittedName>
        <fullName evidence="3">Serine/threonine-protein kinase BtrW</fullName>
        <ecNumber evidence="3">2.7.11.1</ecNumber>
    </submittedName>
</protein>
<dbReference type="SUPFAM" id="SSF55874">
    <property type="entry name" value="ATPase domain of HSP90 chaperone/DNA topoisomerase II/histidine kinase"/>
    <property type="match status" value="1"/>
</dbReference>
<organism evidence="3 4">
    <name type="scientific">Caballeronia pedi</name>
    <dbReference type="NCBI Taxonomy" id="1777141"/>
    <lineage>
        <taxon>Bacteria</taxon>
        <taxon>Pseudomonadati</taxon>
        <taxon>Pseudomonadota</taxon>
        <taxon>Betaproteobacteria</taxon>
        <taxon>Burkholderiales</taxon>
        <taxon>Burkholderiaceae</taxon>
        <taxon>Caballeronia</taxon>
    </lineage>
</organism>
<accession>A0A157ZEF2</accession>
<dbReference type="Pfam" id="PF13581">
    <property type="entry name" value="HATPase_c_2"/>
    <property type="match status" value="1"/>
</dbReference>
<sequence length="142" mass="15447">MNVTDTLDTQLDAQAPDIGELVNRLQALFDACGVPPALFQSFAMAFDEVISNIAAYGSAHDPIRIHVTVGADEVRAEVIDDGVAFDPLQLPDPDVTSALDDRAIGGLGVYLVRKMMDEVAYERREQLNCLSFRKRVAAQPDA</sequence>
<dbReference type="Gene3D" id="3.30.565.10">
    <property type="entry name" value="Histidine kinase-like ATPase, C-terminal domain"/>
    <property type="match status" value="1"/>
</dbReference>
<evidence type="ECO:0000313" key="3">
    <source>
        <dbReference type="EMBL" id="SAK43257.1"/>
    </source>
</evidence>